<keyword evidence="2" id="KW-0812">Transmembrane</keyword>
<evidence type="ECO:0000256" key="2">
    <source>
        <dbReference type="SAM" id="Phobius"/>
    </source>
</evidence>
<keyword evidence="2" id="KW-1133">Transmembrane helix</keyword>
<comment type="caution">
    <text evidence="3">The sequence shown here is derived from an EMBL/GenBank/DDBJ whole genome shotgun (WGS) entry which is preliminary data.</text>
</comment>
<keyword evidence="4" id="KW-1185">Reference proteome</keyword>
<organism evidence="3 4">
    <name type="scientific">Paenibacillus popilliae</name>
    <name type="common">Bacillus popilliae</name>
    <dbReference type="NCBI Taxonomy" id="78057"/>
    <lineage>
        <taxon>Bacteria</taxon>
        <taxon>Bacillati</taxon>
        <taxon>Bacillota</taxon>
        <taxon>Bacilli</taxon>
        <taxon>Bacillales</taxon>
        <taxon>Paenibacillaceae</taxon>
        <taxon>Paenibacillus</taxon>
    </lineage>
</organism>
<protein>
    <submittedName>
        <fullName evidence="3">Extracellular solute-binding protein</fullName>
    </submittedName>
</protein>
<proteinExistence type="predicted"/>
<dbReference type="Proteomes" id="UP000316208">
    <property type="component" value="Unassembled WGS sequence"/>
</dbReference>
<evidence type="ECO:0000313" key="4">
    <source>
        <dbReference type="Proteomes" id="UP000316208"/>
    </source>
</evidence>
<sequence length="987" mass="110214">MLVALEDWREKGETVVGKHMDSTWKRRIGMMLGVAVAAGAIWTGAALSSNDSRSSTIEPALASGAVKPLSASSGSNPKGLLRYESYQKKVGNPSAIASQPIELLASELDHSLSEGSPIESSYKGSTGQVIRSGEMGKFGWTFHVEEDGWYDVKLRYFPVSGTGSPIERELRVDGNIPFAEAERMLYPRIWGNEREDIERDSNDNDIRPRQVEQPGWTERSLNDAEGYYADTLAIYLAKGAHSLQFIGIREPMMVERVTLEPRVAKSYADIEKEYAEKGYQQADDALIKVQGESASHKSSPSLYPINDRSGPDVEPYDASRIRMNAIGGDHWKAPGQWIAWNVEVPADGLYEIGFKYKQDLARGLKVTRKLMVDGELPFAEAAKITFPPSTSWDVKAAADERTGKPYLFYLTKGKHELRLEVTMGDLADMVRIVKDSIQELNGLYRKIIMITGTAPDQFRDYPLEDLIPTMADTFLAQSKQLSLVADEMDRLAGGASVNATVLRTTSYRLQDLGGHPETITSRLTSFKDGIMSLGTWMLSVNTQPLTLDYLFVSSPKTALPEAGAGLWASVKHELSSFWYSFTDDYNLGGGGKKTDITVWVAGGRDQAQLIRTLIDSYFTPETGIQVDLQLVGENVLLPATLAGKGPDVAIATGNVIDFAMRNALEDLSQYPNFQEVYGRFHDSAFASFKFKDGVFAIPETQLFPMLFYRKDVLSELGMKVPDTWEEMMSLVPELQKRNMQIGLMPNPTFDTLLYQLGGSYYEGDGIATAIGKPEGMEAFRRWTELYTHYKLPREFEFVNRFRTGEIPLGIADYTTFNTLAVFAPEIRGEWGFAPIPGVKGTDGVVHRESLSSATGSVMFKKAKNKEAAWKFMSWWTNADTQSSFGREMESILGESGRYTAANVEALKRLPWSAKEVATLNEQWKWIVGKPAVPGSYSFDRHLQNAFFEVFNNGTDVRETLEEYVRIINQELTIKRKEFNLPIREGEQ</sequence>
<evidence type="ECO:0000313" key="3">
    <source>
        <dbReference type="EMBL" id="TQR44829.1"/>
    </source>
</evidence>
<dbReference type="EMBL" id="SADY01000003">
    <property type="protein sequence ID" value="TQR44829.1"/>
    <property type="molecule type" value="Genomic_DNA"/>
</dbReference>
<dbReference type="Gene3D" id="3.40.190.10">
    <property type="entry name" value="Periplasmic binding protein-like II"/>
    <property type="match status" value="1"/>
</dbReference>
<accession>A0ABY3APV5</accession>
<gene>
    <name evidence="3" type="ORF">C7Y44_10890</name>
</gene>
<dbReference type="Gene3D" id="2.60.120.260">
    <property type="entry name" value="Galactose-binding domain-like"/>
    <property type="match status" value="2"/>
</dbReference>
<feature type="region of interest" description="Disordered" evidence="1">
    <location>
        <begin position="197"/>
        <end position="218"/>
    </location>
</feature>
<dbReference type="PANTHER" id="PTHR43649">
    <property type="entry name" value="ARABINOSE-BINDING PROTEIN-RELATED"/>
    <property type="match status" value="1"/>
</dbReference>
<name>A0ABY3APV5_PAEPP</name>
<dbReference type="InterPro" id="IPR006059">
    <property type="entry name" value="SBP"/>
</dbReference>
<keyword evidence="2" id="KW-0472">Membrane</keyword>
<dbReference type="InterPro" id="IPR050490">
    <property type="entry name" value="Bact_solute-bd_prot1"/>
</dbReference>
<feature type="transmembrane region" description="Helical" evidence="2">
    <location>
        <begin position="28"/>
        <end position="47"/>
    </location>
</feature>
<reference evidence="3 4" key="1">
    <citation type="submission" date="2018-03" db="EMBL/GenBank/DDBJ databases">
        <title>Aerobic endospore-forming bacteria genome sequencing and assembly.</title>
        <authorList>
            <person name="Cavalcante D.A."/>
            <person name="Driks A."/>
            <person name="Putonti C."/>
            <person name="De-Souza M.T."/>
        </authorList>
    </citation>
    <scope>NUCLEOTIDE SEQUENCE [LARGE SCALE GENOMIC DNA]</scope>
    <source>
        <strain evidence="3 4">SDF0028</strain>
    </source>
</reference>
<dbReference type="Pfam" id="PF01547">
    <property type="entry name" value="SBP_bac_1"/>
    <property type="match status" value="1"/>
</dbReference>
<feature type="compositionally biased region" description="Basic and acidic residues" evidence="1">
    <location>
        <begin position="197"/>
        <end position="210"/>
    </location>
</feature>
<evidence type="ECO:0000256" key="1">
    <source>
        <dbReference type="SAM" id="MobiDB-lite"/>
    </source>
</evidence>
<dbReference type="SUPFAM" id="SSF53850">
    <property type="entry name" value="Periplasmic binding protein-like II"/>
    <property type="match status" value="1"/>
</dbReference>
<dbReference type="PANTHER" id="PTHR43649:SF27">
    <property type="entry name" value="EXTRACELLULAR SOLUTE-BINDING PROTEIN FAMILY 1"/>
    <property type="match status" value="1"/>
</dbReference>